<name>A0A918VU00_9FLAO</name>
<feature type="signal peptide" evidence="1">
    <location>
        <begin position="1"/>
        <end position="26"/>
    </location>
</feature>
<reference evidence="3" key="1">
    <citation type="journal article" date="2014" name="Int. J. Syst. Evol. Microbiol.">
        <title>Complete genome sequence of Corynebacterium casei LMG S-19264T (=DSM 44701T), isolated from a smear-ripened cheese.</title>
        <authorList>
            <consortium name="US DOE Joint Genome Institute (JGI-PGF)"/>
            <person name="Walter F."/>
            <person name="Albersmeier A."/>
            <person name="Kalinowski J."/>
            <person name="Ruckert C."/>
        </authorList>
    </citation>
    <scope>NUCLEOTIDE SEQUENCE</scope>
    <source>
        <strain evidence="3">KCTC 12719</strain>
    </source>
</reference>
<accession>A0A918VU00</accession>
<keyword evidence="4" id="KW-1185">Reference proteome</keyword>
<sequence>MKTSKQILLVLGSFLLMIFSAQTSIAQNFNVNKNASKLKVEGTSNIHDWEMTAEDFQGNLNVEMNDGQLVEIKELNFAVVAESLKSGKSGMDKNTYKALDTKKNQRITYQMSNVKNIDCTSASECKVSTSGFLTIAGTKKPVDIIFNAKVSNNQITLNGNQTVKMTNFNVDPPTAMFGTITTGDEVKITFQTTFSK</sequence>
<evidence type="ECO:0000256" key="1">
    <source>
        <dbReference type="SAM" id="SignalP"/>
    </source>
</evidence>
<dbReference type="Pfam" id="PF04264">
    <property type="entry name" value="YceI"/>
    <property type="match status" value="1"/>
</dbReference>
<gene>
    <name evidence="3" type="ORF">GCM10007103_01400</name>
</gene>
<dbReference type="RefSeq" id="WP_189602706.1">
    <property type="nucleotide sequence ID" value="NZ_BMXB01000001.1"/>
</dbReference>
<feature type="chain" id="PRO_5036791008" description="Lipid/polyisoprenoid-binding YceI-like domain-containing protein" evidence="1">
    <location>
        <begin position="27"/>
        <end position="196"/>
    </location>
</feature>
<proteinExistence type="predicted"/>
<evidence type="ECO:0000313" key="4">
    <source>
        <dbReference type="Proteomes" id="UP000610456"/>
    </source>
</evidence>
<reference evidence="3" key="2">
    <citation type="submission" date="2020-09" db="EMBL/GenBank/DDBJ databases">
        <authorList>
            <person name="Sun Q."/>
            <person name="Kim S."/>
        </authorList>
    </citation>
    <scope>NUCLEOTIDE SEQUENCE</scope>
    <source>
        <strain evidence="3">KCTC 12719</strain>
    </source>
</reference>
<dbReference type="PANTHER" id="PTHR34406:SF1">
    <property type="entry name" value="PROTEIN YCEI"/>
    <property type="match status" value="1"/>
</dbReference>
<dbReference type="PANTHER" id="PTHR34406">
    <property type="entry name" value="PROTEIN YCEI"/>
    <property type="match status" value="1"/>
</dbReference>
<dbReference type="InterPro" id="IPR036761">
    <property type="entry name" value="TTHA0802/YceI-like_sf"/>
</dbReference>
<evidence type="ECO:0000313" key="3">
    <source>
        <dbReference type="EMBL" id="GHA23920.1"/>
    </source>
</evidence>
<feature type="domain" description="Lipid/polyisoprenoid-binding YceI-like" evidence="2">
    <location>
        <begin position="30"/>
        <end position="194"/>
    </location>
</feature>
<organism evidence="3 4">
    <name type="scientific">Salinimicrobium marinum</name>
    <dbReference type="NCBI Taxonomy" id="680283"/>
    <lineage>
        <taxon>Bacteria</taxon>
        <taxon>Pseudomonadati</taxon>
        <taxon>Bacteroidota</taxon>
        <taxon>Flavobacteriia</taxon>
        <taxon>Flavobacteriales</taxon>
        <taxon>Flavobacteriaceae</taxon>
        <taxon>Salinimicrobium</taxon>
    </lineage>
</organism>
<evidence type="ECO:0000259" key="2">
    <source>
        <dbReference type="Pfam" id="PF04264"/>
    </source>
</evidence>
<keyword evidence="1" id="KW-0732">Signal</keyword>
<dbReference type="AlphaFoldDB" id="A0A918VU00"/>
<protein>
    <recommendedName>
        <fullName evidence="2">Lipid/polyisoprenoid-binding YceI-like domain-containing protein</fullName>
    </recommendedName>
</protein>
<dbReference type="SUPFAM" id="SSF101874">
    <property type="entry name" value="YceI-like"/>
    <property type="match status" value="1"/>
</dbReference>
<dbReference type="Gene3D" id="2.40.128.110">
    <property type="entry name" value="Lipid/polyisoprenoid-binding, YceI-like"/>
    <property type="match status" value="1"/>
</dbReference>
<dbReference type="InterPro" id="IPR007372">
    <property type="entry name" value="Lipid/polyisoprenoid-bd_YceI"/>
</dbReference>
<dbReference type="EMBL" id="BMXB01000001">
    <property type="protein sequence ID" value="GHA23920.1"/>
    <property type="molecule type" value="Genomic_DNA"/>
</dbReference>
<comment type="caution">
    <text evidence="3">The sequence shown here is derived from an EMBL/GenBank/DDBJ whole genome shotgun (WGS) entry which is preliminary data.</text>
</comment>
<dbReference type="Proteomes" id="UP000610456">
    <property type="component" value="Unassembled WGS sequence"/>
</dbReference>